<protein>
    <recommendedName>
        <fullName evidence="4">DUF3000 family protein</fullName>
    </recommendedName>
</protein>
<dbReference type="AlphaFoldDB" id="A0A261FEH5"/>
<comment type="caution">
    <text evidence="2">The sequence shown here is derived from an EMBL/GenBank/DDBJ whole genome shotgun (WGS) entry which is preliminary data.</text>
</comment>
<proteinExistence type="predicted"/>
<dbReference type="InterPro" id="IPR021555">
    <property type="entry name" value="DUF3000"/>
</dbReference>
<sequence length="227" mass="24440">MAEIFAFPAGTPAATRPGDGAGAPQHPVRPRGVPDEVWAAVESVDAMPRLADVRYREIPVPSTLADFGIGVELEASASGRDGFGDPDDRNDRTGDPLQTRLATGWLMVLYSREPRIGWDSNWRCVGFARLPLEAGENDPLAPGMYWDGMCDYVEYAEPDSVSGTVTVTRNTAFGGLDEAPSSGCEMRVSWTPLDGTGPDATMDAGAQVNSWAAFIRSTVRPEEDDCR</sequence>
<evidence type="ECO:0000313" key="3">
    <source>
        <dbReference type="Proteomes" id="UP000216871"/>
    </source>
</evidence>
<gene>
    <name evidence="2" type="ORF">BMYO_1866</name>
</gene>
<organism evidence="2 3">
    <name type="scientific">Bifidobacterium myosotis</name>
    <dbReference type="NCBI Taxonomy" id="1630166"/>
    <lineage>
        <taxon>Bacteria</taxon>
        <taxon>Bacillati</taxon>
        <taxon>Actinomycetota</taxon>
        <taxon>Actinomycetes</taxon>
        <taxon>Bifidobacteriales</taxon>
        <taxon>Bifidobacteriaceae</taxon>
        <taxon>Bifidobacterium</taxon>
    </lineage>
</organism>
<reference evidence="2 3" key="1">
    <citation type="journal article" date="2017" name="BMC Genomics">
        <title>Comparative genomic and phylogenomic analyses of the Bifidobacteriaceae family.</title>
        <authorList>
            <person name="Lugli G.A."/>
            <person name="Milani C."/>
            <person name="Turroni F."/>
            <person name="Duranti S."/>
            <person name="Mancabelli L."/>
            <person name="Mangifesta M."/>
            <person name="Ferrario C."/>
            <person name="Modesto M."/>
            <person name="Mattarelli P."/>
            <person name="Jiri K."/>
            <person name="van Sinderen D."/>
            <person name="Ventura M."/>
        </authorList>
    </citation>
    <scope>NUCLEOTIDE SEQUENCE [LARGE SCALE GENOMIC DNA]</scope>
    <source>
        <strain evidence="2 3">DSM 100196</strain>
    </source>
</reference>
<dbReference type="OrthoDB" id="3210980at2"/>
<keyword evidence="3" id="KW-1185">Reference proteome</keyword>
<dbReference type="RefSeq" id="WP_094668275.1">
    <property type="nucleotide sequence ID" value="NZ_MWWW01000027.1"/>
</dbReference>
<feature type="region of interest" description="Disordered" evidence="1">
    <location>
        <begin position="77"/>
        <end position="96"/>
    </location>
</feature>
<dbReference type="Proteomes" id="UP000216871">
    <property type="component" value="Unassembled WGS sequence"/>
</dbReference>
<name>A0A261FEH5_9BIFI</name>
<evidence type="ECO:0008006" key="4">
    <source>
        <dbReference type="Google" id="ProtNLM"/>
    </source>
</evidence>
<feature type="region of interest" description="Disordered" evidence="1">
    <location>
        <begin position="1"/>
        <end position="33"/>
    </location>
</feature>
<dbReference type="Pfam" id="PF11452">
    <property type="entry name" value="DUF3000"/>
    <property type="match status" value="1"/>
</dbReference>
<feature type="compositionally biased region" description="Basic and acidic residues" evidence="1">
    <location>
        <begin position="82"/>
        <end position="94"/>
    </location>
</feature>
<dbReference type="EMBL" id="MWWW01000027">
    <property type="protein sequence ID" value="OZG57547.1"/>
    <property type="molecule type" value="Genomic_DNA"/>
</dbReference>
<evidence type="ECO:0000313" key="2">
    <source>
        <dbReference type="EMBL" id="OZG57547.1"/>
    </source>
</evidence>
<accession>A0A261FEH5</accession>
<evidence type="ECO:0000256" key="1">
    <source>
        <dbReference type="SAM" id="MobiDB-lite"/>
    </source>
</evidence>